<dbReference type="Gene3D" id="3.30.9.10">
    <property type="entry name" value="D-Amino Acid Oxidase, subunit A, domain 2"/>
    <property type="match status" value="1"/>
</dbReference>
<dbReference type="EMBL" id="BAAABX010000023">
    <property type="protein sequence ID" value="GAA0401543.1"/>
    <property type="molecule type" value="Genomic_DNA"/>
</dbReference>
<dbReference type="Proteomes" id="UP001500879">
    <property type="component" value="Unassembled WGS sequence"/>
</dbReference>
<protein>
    <recommendedName>
        <fullName evidence="2">FAD dependent oxidoreductase domain-containing protein</fullName>
    </recommendedName>
</protein>
<organism evidence="3 4">
    <name type="scientific">Streptomyces luteireticuli</name>
    <dbReference type="NCBI Taxonomy" id="173858"/>
    <lineage>
        <taxon>Bacteria</taxon>
        <taxon>Bacillati</taxon>
        <taxon>Actinomycetota</taxon>
        <taxon>Actinomycetes</taxon>
        <taxon>Kitasatosporales</taxon>
        <taxon>Streptomycetaceae</taxon>
        <taxon>Streptomyces</taxon>
    </lineage>
</organism>
<dbReference type="InterPro" id="IPR006076">
    <property type="entry name" value="FAD-dep_OxRdtase"/>
</dbReference>
<dbReference type="Gene3D" id="3.50.50.60">
    <property type="entry name" value="FAD/NAD(P)-binding domain"/>
    <property type="match status" value="1"/>
</dbReference>
<evidence type="ECO:0000313" key="4">
    <source>
        <dbReference type="Proteomes" id="UP001500879"/>
    </source>
</evidence>
<feature type="domain" description="FAD dependent oxidoreductase" evidence="2">
    <location>
        <begin position="30"/>
        <end position="289"/>
    </location>
</feature>
<comment type="caution">
    <text evidence="3">The sequence shown here is derived from an EMBL/GenBank/DDBJ whole genome shotgun (WGS) entry which is preliminary data.</text>
</comment>
<proteinExistence type="predicted"/>
<gene>
    <name evidence="3" type="ORF">GCM10010357_23270</name>
</gene>
<evidence type="ECO:0000313" key="3">
    <source>
        <dbReference type="EMBL" id="GAA0401543.1"/>
    </source>
</evidence>
<evidence type="ECO:0000259" key="2">
    <source>
        <dbReference type="Pfam" id="PF01266"/>
    </source>
</evidence>
<dbReference type="SUPFAM" id="SSF51905">
    <property type="entry name" value="FAD/NAD(P)-binding domain"/>
    <property type="match status" value="1"/>
</dbReference>
<name>A0ABN0YNB7_9ACTN</name>
<keyword evidence="4" id="KW-1185">Reference proteome</keyword>
<keyword evidence="1" id="KW-0560">Oxidoreductase</keyword>
<dbReference type="InterPro" id="IPR036188">
    <property type="entry name" value="FAD/NAD-bd_sf"/>
</dbReference>
<dbReference type="Pfam" id="PF01266">
    <property type="entry name" value="DAO"/>
    <property type="match status" value="1"/>
</dbReference>
<reference evidence="3 4" key="1">
    <citation type="journal article" date="2019" name="Int. J. Syst. Evol. Microbiol.">
        <title>The Global Catalogue of Microorganisms (GCM) 10K type strain sequencing project: providing services to taxonomists for standard genome sequencing and annotation.</title>
        <authorList>
            <consortium name="The Broad Institute Genomics Platform"/>
            <consortium name="The Broad Institute Genome Sequencing Center for Infectious Disease"/>
            <person name="Wu L."/>
            <person name="Ma J."/>
        </authorList>
    </citation>
    <scope>NUCLEOTIDE SEQUENCE [LARGE SCALE GENOMIC DNA]</scope>
    <source>
        <strain evidence="3 4">JCM 4788</strain>
    </source>
</reference>
<evidence type="ECO:0000256" key="1">
    <source>
        <dbReference type="ARBA" id="ARBA00023002"/>
    </source>
</evidence>
<dbReference type="PANTHER" id="PTHR13847">
    <property type="entry name" value="SARCOSINE DEHYDROGENASE-RELATED"/>
    <property type="match status" value="1"/>
</dbReference>
<sequence length="384" mass="40548">MRNVLPHTLSASHAQGTYVLLGGRSGTVATDNFRAMRRALADHGEPHEMVDPLDVEGLAPRNQARPLLVLCLEREGYVDARALLAALEAAALNLGVRMVPDTARELLAGPGAVTGVRLADGSTLPAGTVVLAAGAAGASLADGVLPPGAVPPMLHGTGVSLHVTRTATSGPGPRHVLRTPNRAATCGIHVIPLTTPGHHYIGATNLITTTPITGPELGSTHTLMREACERIDHTLAFGRIQHLMSGSRPIPLDCFPLLGTCSLPGLVFATGTYRDGFHYSPVVARHLAAALLGSSGADAVPDAELAADMAHFTPERPPIQIMTRAEAITDTVQHTVDTIQEQGMHMPFWLDCTPMEDWVRGQVENLYDRLGDGAVLAPELIYRS</sequence>
<dbReference type="PANTHER" id="PTHR13847:SF289">
    <property type="entry name" value="GLYCINE OXIDASE"/>
    <property type="match status" value="1"/>
</dbReference>
<accession>A0ABN0YNB7</accession>